<name>A0ABR9R0K5_9FIRM</name>
<keyword evidence="9" id="KW-0472">Membrane</keyword>
<dbReference type="PANTHER" id="PTHR45453">
    <property type="entry name" value="PHOSPHATE REGULON SENSOR PROTEIN PHOR"/>
    <property type="match status" value="1"/>
</dbReference>
<evidence type="ECO:0000313" key="12">
    <source>
        <dbReference type="Proteomes" id="UP000768567"/>
    </source>
</evidence>
<dbReference type="GO" id="GO:0016301">
    <property type="term" value="F:kinase activity"/>
    <property type="evidence" value="ECO:0007669"/>
    <property type="project" value="UniProtKB-KW"/>
</dbReference>
<dbReference type="Gene3D" id="3.30.565.10">
    <property type="entry name" value="Histidine kinase-like ATPase, C-terminal domain"/>
    <property type="match status" value="1"/>
</dbReference>
<comment type="subcellular location">
    <subcellularLocation>
        <location evidence="2">Membrane</location>
    </subcellularLocation>
</comment>
<feature type="transmembrane region" description="Helical" evidence="9">
    <location>
        <begin position="73"/>
        <end position="92"/>
    </location>
</feature>
<dbReference type="SUPFAM" id="SSF47384">
    <property type="entry name" value="Homodimeric domain of signal transducing histidine kinase"/>
    <property type="match status" value="1"/>
</dbReference>
<evidence type="ECO:0000256" key="4">
    <source>
        <dbReference type="ARBA" id="ARBA00022553"/>
    </source>
</evidence>
<dbReference type="PROSITE" id="PS50109">
    <property type="entry name" value="HIS_KIN"/>
    <property type="match status" value="1"/>
</dbReference>
<evidence type="ECO:0000256" key="8">
    <source>
        <dbReference type="SAM" id="MobiDB-lite"/>
    </source>
</evidence>
<keyword evidence="5" id="KW-0808">Transferase</keyword>
<evidence type="ECO:0000256" key="3">
    <source>
        <dbReference type="ARBA" id="ARBA00012438"/>
    </source>
</evidence>
<dbReference type="Pfam" id="PF00512">
    <property type="entry name" value="HisKA"/>
    <property type="match status" value="1"/>
</dbReference>
<keyword evidence="7" id="KW-0902">Two-component regulatory system</keyword>
<keyword evidence="6 11" id="KW-0418">Kinase</keyword>
<evidence type="ECO:0000256" key="9">
    <source>
        <dbReference type="SAM" id="Phobius"/>
    </source>
</evidence>
<sequence length="417" mass="47210">MNPAASLNSSRLSGGWATPLSKKSKRAKPRWTQYGRSAFSTVWLYLLSLAGAAAAIFLIFLIGLNLYHTLVNIYYYSQNVFLVRITLPLYYFMAGVRDAALLVVILLCGSAWFFVTYWFFRYPQKQLNTVVNAAAHLLDEDSSYLQLPPELNIAEAQLRLARQQAQRSAQIAREAEQRKNDLIVYLAHDLKTPLTSVIGYLTLLRDEPQISTELRARYTNIALDKAERLEDLINEFFDITRFNLSHIELEPRITDLTRMLEQVVSEFGPMLAEKHLSCRTDLPARMEYACDPDKMARVFDNLLRNACHYSYPDTEVTIQAEVLPSEIVLTFENHGRTIPPEKLDRLFEQFFRLDESRASRTGGAGLGLAIAKEIVELHRGTITAESADERIRFIVRLPLAAPASGKSLSSNAAARKS</sequence>
<dbReference type="EC" id="2.7.13.3" evidence="3"/>
<dbReference type="InterPro" id="IPR005467">
    <property type="entry name" value="His_kinase_dom"/>
</dbReference>
<evidence type="ECO:0000259" key="10">
    <source>
        <dbReference type="PROSITE" id="PS50109"/>
    </source>
</evidence>
<dbReference type="Proteomes" id="UP000768567">
    <property type="component" value="Unassembled WGS sequence"/>
</dbReference>
<keyword evidence="9" id="KW-0812">Transmembrane</keyword>
<comment type="catalytic activity">
    <reaction evidence="1">
        <text>ATP + protein L-histidine = ADP + protein N-phospho-L-histidine.</text>
        <dbReference type="EC" id="2.7.13.3"/>
    </reaction>
</comment>
<feature type="transmembrane region" description="Helical" evidence="9">
    <location>
        <begin position="99"/>
        <end position="120"/>
    </location>
</feature>
<keyword evidence="9" id="KW-1133">Transmembrane helix</keyword>
<dbReference type="EMBL" id="JADCKC010000001">
    <property type="protein sequence ID" value="MBE5036662.1"/>
    <property type="molecule type" value="Genomic_DNA"/>
</dbReference>
<accession>A0ABR9R0K5</accession>
<proteinExistence type="predicted"/>
<reference evidence="11 12" key="1">
    <citation type="submission" date="2020-10" db="EMBL/GenBank/DDBJ databases">
        <title>ChiBAC.</title>
        <authorList>
            <person name="Zenner C."/>
            <person name="Hitch T.C.A."/>
            <person name="Clavel T."/>
        </authorList>
    </citation>
    <scope>NUCLEOTIDE SEQUENCE [LARGE SCALE GENOMIC DNA]</scope>
    <source>
        <strain evidence="11 12">DSM 109015</strain>
    </source>
</reference>
<keyword evidence="12" id="KW-1185">Reference proteome</keyword>
<comment type="caution">
    <text evidence="11">The sequence shown here is derived from an EMBL/GenBank/DDBJ whole genome shotgun (WGS) entry which is preliminary data.</text>
</comment>
<feature type="transmembrane region" description="Helical" evidence="9">
    <location>
        <begin position="42"/>
        <end position="67"/>
    </location>
</feature>
<evidence type="ECO:0000313" key="11">
    <source>
        <dbReference type="EMBL" id="MBE5036662.1"/>
    </source>
</evidence>
<dbReference type="PRINTS" id="PR00344">
    <property type="entry name" value="BCTRLSENSOR"/>
</dbReference>
<dbReference type="InterPro" id="IPR050351">
    <property type="entry name" value="BphY/WalK/GraS-like"/>
</dbReference>
<evidence type="ECO:0000256" key="1">
    <source>
        <dbReference type="ARBA" id="ARBA00000085"/>
    </source>
</evidence>
<dbReference type="InterPro" id="IPR003661">
    <property type="entry name" value="HisK_dim/P_dom"/>
</dbReference>
<evidence type="ECO:0000256" key="6">
    <source>
        <dbReference type="ARBA" id="ARBA00022777"/>
    </source>
</evidence>
<dbReference type="SMART" id="SM00387">
    <property type="entry name" value="HATPase_c"/>
    <property type="match status" value="1"/>
</dbReference>
<dbReference type="InterPro" id="IPR036097">
    <property type="entry name" value="HisK_dim/P_sf"/>
</dbReference>
<evidence type="ECO:0000256" key="7">
    <source>
        <dbReference type="ARBA" id="ARBA00023012"/>
    </source>
</evidence>
<evidence type="ECO:0000256" key="5">
    <source>
        <dbReference type="ARBA" id="ARBA00022679"/>
    </source>
</evidence>
<evidence type="ECO:0000256" key="2">
    <source>
        <dbReference type="ARBA" id="ARBA00004370"/>
    </source>
</evidence>
<feature type="domain" description="Histidine kinase" evidence="10">
    <location>
        <begin position="185"/>
        <end position="401"/>
    </location>
</feature>
<dbReference type="Pfam" id="PF02518">
    <property type="entry name" value="HATPase_c"/>
    <property type="match status" value="1"/>
</dbReference>
<dbReference type="CDD" id="cd00082">
    <property type="entry name" value="HisKA"/>
    <property type="match status" value="1"/>
</dbReference>
<dbReference type="InterPro" id="IPR036890">
    <property type="entry name" value="HATPase_C_sf"/>
</dbReference>
<feature type="region of interest" description="Disordered" evidence="8">
    <location>
        <begin position="1"/>
        <end position="21"/>
    </location>
</feature>
<organism evidence="11 12">
    <name type="scientific">Gemmiger gallinarum</name>
    <dbReference type="NCBI Taxonomy" id="2779354"/>
    <lineage>
        <taxon>Bacteria</taxon>
        <taxon>Bacillati</taxon>
        <taxon>Bacillota</taxon>
        <taxon>Clostridia</taxon>
        <taxon>Eubacteriales</taxon>
        <taxon>Gemmiger</taxon>
    </lineage>
</organism>
<dbReference type="SMART" id="SM00388">
    <property type="entry name" value="HisKA"/>
    <property type="match status" value="1"/>
</dbReference>
<gene>
    <name evidence="11" type="ORF">INF35_02510</name>
</gene>
<dbReference type="Gene3D" id="1.10.287.130">
    <property type="match status" value="1"/>
</dbReference>
<dbReference type="InterPro" id="IPR003594">
    <property type="entry name" value="HATPase_dom"/>
</dbReference>
<protein>
    <recommendedName>
        <fullName evidence="3">histidine kinase</fullName>
        <ecNumber evidence="3">2.7.13.3</ecNumber>
    </recommendedName>
</protein>
<dbReference type="InterPro" id="IPR004358">
    <property type="entry name" value="Sig_transdc_His_kin-like_C"/>
</dbReference>
<dbReference type="PANTHER" id="PTHR45453:SF1">
    <property type="entry name" value="PHOSPHATE REGULON SENSOR PROTEIN PHOR"/>
    <property type="match status" value="1"/>
</dbReference>
<feature type="compositionally biased region" description="Polar residues" evidence="8">
    <location>
        <begin position="1"/>
        <end position="12"/>
    </location>
</feature>
<dbReference type="SUPFAM" id="SSF55874">
    <property type="entry name" value="ATPase domain of HSP90 chaperone/DNA topoisomerase II/histidine kinase"/>
    <property type="match status" value="1"/>
</dbReference>
<keyword evidence="4" id="KW-0597">Phosphoprotein</keyword>